<dbReference type="Gene3D" id="3.30.70.1230">
    <property type="entry name" value="Nucleotide cyclase"/>
    <property type="match status" value="1"/>
</dbReference>
<dbReference type="Pfam" id="PF00211">
    <property type="entry name" value="Guanylate_cyc"/>
    <property type="match status" value="1"/>
</dbReference>
<feature type="modified residue" description="4-aspartylphosphate" evidence="1">
    <location>
        <position position="59"/>
    </location>
</feature>
<protein>
    <submittedName>
        <fullName evidence="4">Adenylate cyclase, family 3 (Some proteins contain hamp domain)</fullName>
    </submittedName>
</protein>
<dbReference type="PROSITE" id="PS50125">
    <property type="entry name" value="GUANYLATE_CYCLASE_2"/>
    <property type="match status" value="1"/>
</dbReference>
<dbReference type="SUPFAM" id="SSF52172">
    <property type="entry name" value="CheY-like"/>
    <property type="match status" value="1"/>
</dbReference>
<sequence length="468" mass="53644">MSSNILLVDDSKTIRTHVRSILQHAEDDYQVVDKEDGYEALKWLTLQPQKALPDLVILDRNMPNMSGDDCIRVLKSDRLWKRIPVLFLTAQVEMTELVKGLAELEAEDYLPKPFDPREFLARVKVLIRIKKAEDLTHRLNSDLEHSLVLQKQAYDELKTTKIKLAETEAAAKLTGVFEKFVPKEFMNRIAPEGLENLIFGHAESDFVTILFSDIRAFTEISENLSPQELMDFLNGYLREMNPPIMEHQGFVDKFIGDAIMAVFDQPDKTNADEAENALDAALGMQKVLVQINQKRKKLKLDPVSIGIGIHSGNVIIGTVGFEERMDSTVLGDAVNLASRLEGLTKFYGCSLIISEDTNGLLRNQKKYHTRELDRVMVKGRKTPLNIHEVFNGDEEEKIKLKLEFLDTFQEGMNAYRKRQWKKGLSKFKECQKAAPEDLVYQVYLERCENFITQSPPKNWNGVYEFQEK</sequence>
<proteinExistence type="predicted"/>
<dbReference type="EMBL" id="GU474862">
    <property type="protein sequence ID" value="ADI17388.1"/>
    <property type="molecule type" value="Genomic_DNA"/>
</dbReference>
<dbReference type="Pfam" id="PF00072">
    <property type="entry name" value="Response_reg"/>
    <property type="match status" value="1"/>
</dbReference>
<dbReference type="InterPro" id="IPR001789">
    <property type="entry name" value="Sig_transdc_resp-reg_receiver"/>
</dbReference>
<dbReference type="PROSITE" id="PS50110">
    <property type="entry name" value="RESPONSE_REGULATORY"/>
    <property type="match status" value="1"/>
</dbReference>
<dbReference type="PANTHER" id="PTHR43081">
    <property type="entry name" value="ADENYLATE CYCLASE, TERMINAL-DIFFERENTIATION SPECIFIC-RELATED"/>
    <property type="match status" value="1"/>
</dbReference>
<dbReference type="GO" id="GO:0004016">
    <property type="term" value="F:adenylate cyclase activity"/>
    <property type="evidence" value="ECO:0007669"/>
    <property type="project" value="UniProtKB-ARBA"/>
</dbReference>
<evidence type="ECO:0000259" key="2">
    <source>
        <dbReference type="PROSITE" id="PS50110"/>
    </source>
</evidence>
<dbReference type="SUPFAM" id="SSF55073">
    <property type="entry name" value="Nucleotide cyclase"/>
    <property type="match status" value="1"/>
</dbReference>
<dbReference type="SMART" id="SM00448">
    <property type="entry name" value="REC"/>
    <property type="match status" value="1"/>
</dbReference>
<dbReference type="InterPro" id="IPR029787">
    <property type="entry name" value="Nucleotide_cyclase"/>
</dbReference>
<dbReference type="CDD" id="cd07302">
    <property type="entry name" value="CHD"/>
    <property type="match status" value="1"/>
</dbReference>
<evidence type="ECO:0000259" key="3">
    <source>
        <dbReference type="PROSITE" id="PS50125"/>
    </source>
</evidence>
<dbReference type="InterPro" id="IPR001054">
    <property type="entry name" value="A/G_cyclase"/>
</dbReference>
<reference evidence="4" key="1">
    <citation type="journal article" date="2011" name="Environ. Microbiol.">
        <title>Time-series analyses of Monterey Bay coastal microbial picoplankton using a 'genome proxy' microarray.</title>
        <authorList>
            <person name="Rich V.I."/>
            <person name="Pham V.D."/>
            <person name="Eppley J."/>
            <person name="Shi Y."/>
            <person name="DeLong E.F."/>
        </authorList>
    </citation>
    <scope>NUCLEOTIDE SEQUENCE</scope>
</reference>
<dbReference type="GO" id="GO:0006171">
    <property type="term" value="P:cAMP biosynthetic process"/>
    <property type="evidence" value="ECO:0007669"/>
    <property type="project" value="TreeGrafter"/>
</dbReference>
<dbReference type="AlphaFoldDB" id="E0XSJ7"/>
<dbReference type="GO" id="GO:0000160">
    <property type="term" value="P:phosphorelay signal transduction system"/>
    <property type="evidence" value="ECO:0007669"/>
    <property type="project" value="InterPro"/>
</dbReference>
<evidence type="ECO:0000313" key="4">
    <source>
        <dbReference type="EMBL" id="ADI17388.1"/>
    </source>
</evidence>
<accession>E0XSJ7</accession>
<feature type="domain" description="Guanylate cyclase" evidence="3">
    <location>
        <begin position="208"/>
        <end position="341"/>
    </location>
</feature>
<organism evidence="4">
    <name type="scientific">uncultured delta proteobacterium HF0070_30B07</name>
    <dbReference type="NCBI Taxonomy" id="710826"/>
    <lineage>
        <taxon>Bacteria</taxon>
        <taxon>Deltaproteobacteria</taxon>
        <taxon>environmental samples</taxon>
    </lineage>
</organism>
<dbReference type="InterPro" id="IPR050697">
    <property type="entry name" value="Adenylyl/Guanylyl_Cyclase_3/4"/>
</dbReference>
<keyword evidence="1" id="KW-0597">Phosphoprotein</keyword>
<dbReference type="InterPro" id="IPR011006">
    <property type="entry name" value="CheY-like_superfamily"/>
</dbReference>
<dbReference type="Gene3D" id="3.40.50.2300">
    <property type="match status" value="1"/>
</dbReference>
<name>E0XSJ7_9DELT</name>
<dbReference type="PANTHER" id="PTHR43081:SF1">
    <property type="entry name" value="ADENYLATE CYCLASE, TERMINAL-DIFFERENTIATION SPECIFIC"/>
    <property type="match status" value="1"/>
</dbReference>
<evidence type="ECO:0000256" key="1">
    <source>
        <dbReference type="PROSITE-ProRule" id="PRU00169"/>
    </source>
</evidence>
<dbReference type="SMART" id="SM00044">
    <property type="entry name" value="CYCc"/>
    <property type="match status" value="1"/>
</dbReference>
<feature type="domain" description="Response regulatory" evidence="2">
    <location>
        <begin position="4"/>
        <end position="127"/>
    </location>
</feature>